<sequence length="181" mass="20188">MLDNPFSEEIFPNIQSKPPLAQIEAMSCCPITCYLGEETNPHLFTTSFQVNVECNKFSPQPPFLQAKPPQFPQLLLVRLALKAPHQLCCPSLDMFQNLNVFLVVRGPKLITVFEVCHHKCRVQGDNDFPSPAGHTVSGTSQDAIDLPDHLGTLLAYIQLTVNKHPQVLFCRQLPGHFSPSL</sequence>
<dbReference type="Proteomes" id="UP000233556">
    <property type="component" value="Unassembled WGS sequence"/>
</dbReference>
<protein>
    <submittedName>
        <fullName evidence="1">Uncharacterized protein</fullName>
    </submittedName>
</protein>
<reference evidence="2" key="2">
    <citation type="submission" date="2017-12" db="EMBL/GenBank/DDBJ databases">
        <title>Genome sequence of the Bar-tailed Godwit (Limosa lapponica baueri).</title>
        <authorList>
            <person name="Lima N.C.B."/>
            <person name="Parody-Merino A.M."/>
            <person name="Battley P.F."/>
            <person name="Fidler A.E."/>
            <person name="Prosdocimi F."/>
        </authorList>
    </citation>
    <scope>NUCLEOTIDE SEQUENCE [LARGE SCALE GENOMIC DNA]</scope>
</reference>
<dbReference type="AlphaFoldDB" id="A0A2I0URW7"/>
<name>A0A2I0URW7_LIMLA</name>
<reference evidence="2" key="1">
    <citation type="submission" date="2017-11" db="EMBL/GenBank/DDBJ databases">
        <authorList>
            <person name="Lima N.C."/>
            <person name="Parody-Merino A.M."/>
            <person name="Battley P.F."/>
            <person name="Fidler A.E."/>
            <person name="Prosdocimi F."/>
        </authorList>
    </citation>
    <scope>NUCLEOTIDE SEQUENCE [LARGE SCALE GENOMIC DNA]</scope>
</reference>
<dbReference type="OrthoDB" id="9400472at2759"/>
<accession>A0A2I0URW7</accession>
<dbReference type="EMBL" id="KZ505647">
    <property type="protein sequence ID" value="PKU48776.1"/>
    <property type="molecule type" value="Genomic_DNA"/>
</dbReference>
<keyword evidence="2" id="KW-1185">Reference proteome</keyword>
<proteinExistence type="predicted"/>
<evidence type="ECO:0000313" key="2">
    <source>
        <dbReference type="Proteomes" id="UP000233556"/>
    </source>
</evidence>
<gene>
    <name evidence="1" type="ORF">llap_952</name>
</gene>
<organism evidence="1 2">
    <name type="scientific">Limosa lapponica baueri</name>
    <dbReference type="NCBI Taxonomy" id="1758121"/>
    <lineage>
        <taxon>Eukaryota</taxon>
        <taxon>Metazoa</taxon>
        <taxon>Chordata</taxon>
        <taxon>Craniata</taxon>
        <taxon>Vertebrata</taxon>
        <taxon>Euteleostomi</taxon>
        <taxon>Archelosauria</taxon>
        <taxon>Archosauria</taxon>
        <taxon>Dinosauria</taxon>
        <taxon>Saurischia</taxon>
        <taxon>Theropoda</taxon>
        <taxon>Coelurosauria</taxon>
        <taxon>Aves</taxon>
        <taxon>Neognathae</taxon>
        <taxon>Neoaves</taxon>
        <taxon>Charadriiformes</taxon>
        <taxon>Scolopacidae</taxon>
        <taxon>Limosa</taxon>
    </lineage>
</organism>
<evidence type="ECO:0000313" key="1">
    <source>
        <dbReference type="EMBL" id="PKU48776.1"/>
    </source>
</evidence>